<accession>A0AAX6MXN7</accession>
<reference evidence="1 2" key="1">
    <citation type="journal article" date="2024" name="Front Chem Biol">
        <title>Unveiling the potential of Daldinia eschscholtzii MFLUCC 19-0629 through bioactivity and bioinformatics studies for enhanced sustainable agriculture production.</title>
        <authorList>
            <person name="Brooks S."/>
            <person name="Weaver J.A."/>
            <person name="Klomchit A."/>
            <person name="Alharthi S.A."/>
            <person name="Onlamun T."/>
            <person name="Nurani R."/>
            <person name="Vong T.K."/>
            <person name="Alberti F."/>
            <person name="Greco C."/>
        </authorList>
    </citation>
    <scope>NUCLEOTIDE SEQUENCE [LARGE SCALE GENOMIC DNA]</scope>
    <source>
        <strain evidence="1">MFLUCC 19-0629</strain>
    </source>
</reference>
<protein>
    <recommendedName>
        <fullName evidence="3">Calcineurin-like phosphoesterase domain-containing protein</fullName>
    </recommendedName>
</protein>
<sequence length="306" mass="36006">MISGRHGRGTIVRKSFLTITMVRIQIMSDLHLEQDESYNRFEITQETGYLALLGNVGNLTFHSEQYQKFLEHHLRSFKIIFYVLGPKEEDAKKVIRKFGERAKGLRDRDSEYGEFVFLDNSRYDLSDENITILGATMFTNPPRDQMFRLDTYYRNELEIRSWTSRQHIEAHLETIAYLSREVDQLAKQDPERSIIILTHHCPTLSSQAIGRGHKPDVEGLRYRFAADLKNQHPWAKAENVKLWAFRGTCHNCDYFEWETGRRIYSNQRGYPGQCRDFKTFSFVDISTYDDPSESVPDRPWTPEEVF</sequence>
<name>A0AAX6MXN7_9PEZI</name>
<evidence type="ECO:0008006" key="3">
    <source>
        <dbReference type="Google" id="ProtNLM"/>
    </source>
</evidence>
<evidence type="ECO:0000313" key="1">
    <source>
        <dbReference type="EMBL" id="KAK6957408.1"/>
    </source>
</evidence>
<gene>
    <name evidence="1" type="ORF">Daesc_000193</name>
</gene>
<dbReference type="PANTHER" id="PTHR37844">
    <property type="entry name" value="SER/THR PROTEIN PHOSPHATASE SUPERFAMILY (AFU_ORTHOLOGUE AFUA_1G14840)"/>
    <property type="match status" value="1"/>
</dbReference>
<keyword evidence="2" id="KW-1185">Reference proteome</keyword>
<dbReference type="InterPro" id="IPR029052">
    <property type="entry name" value="Metallo-depent_PP-like"/>
</dbReference>
<dbReference type="Proteomes" id="UP001369815">
    <property type="component" value="Unassembled WGS sequence"/>
</dbReference>
<dbReference type="AlphaFoldDB" id="A0AAX6MXN7"/>
<comment type="caution">
    <text evidence="1">The sequence shown here is derived from an EMBL/GenBank/DDBJ whole genome shotgun (WGS) entry which is preliminary data.</text>
</comment>
<dbReference type="EMBL" id="JBANMG010000001">
    <property type="protein sequence ID" value="KAK6957408.1"/>
    <property type="molecule type" value="Genomic_DNA"/>
</dbReference>
<dbReference type="SUPFAM" id="SSF56300">
    <property type="entry name" value="Metallo-dependent phosphatases"/>
    <property type="match status" value="1"/>
</dbReference>
<organism evidence="1 2">
    <name type="scientific">Daldinia eschscholtzii</name>
    <dbReference type="NCBI Taxonomy" id="292717"/>
    <lineage>
        <taxon>Eukaryota</taxon>
        <taxon>Fungi</taxon>
        <taxon>Dikarya</taxon>
        <taxon>Ascomycota</taxon>
        <taxon>Pezizomycotina</taxon>
        <taxon>Sordariomycetes</taxon>
        <taxon>Xylariomycetidae</taxon>
        <taxon>Xylariales</taxon>
        <taxon>Hypoxylaceae</taxon>
        <taxon>Daldinia</taxon>
    </lineage>
</organism>
<proteinExistence type="predicted"/>
<evidence type="ECO:0000313" key="2">
    <source>
        <dbReference type="Proteomes" id="UP001369815"/>
    </source>
</evidence>
<dbReference type="PANTHER" id="PTHR37844:SF2">
    <property type="entry name" value="SER_THR PROTEIN PHOSPHATASE SUPERFAMILY (AFU_ORTHOLOGUE AFUA_1G14840)"/>
    <property type="match status" value="1"/>
</dbReference>